<dbReference type="Proteomes" id="UP000183926">
    <property type="component" value="Unassembled WGS sequence"/>
</dbReference>
<dbReference type="AlphaFoldDB" id="A0A1I7GLA2"/>
<protein>
    <submittedName>
        <fullName evidence="1">Uncharacterized protein</fullName>
    </submittedName>
</protein>
<dbReference type="RefSeq" id="WP_074927547.1">
    <property type="nucleotide sequence ID" value="NZ_FPBL01000003.1"/>
</dbReference>
<proteinExistence type="predicted"/>
<dbReference type="EMBL" id="FPBL01000003">
    <property type="protein sequence ID" value="SFU49205.1"/>
    <property type="molecule type" value="Genomic_DNA"/>
</dbReference>
<sequence>MASYVGDVAIAYESASGSVFFEQYASDITRRVIERPVCDVLEAQQGREHDIADVSVLCAADNNSVIDGIRERGEVNLADVVETLAKIFTGEYGSNPAHFPM</sequence>
<name>A0A1I7GLA2_9PROT</name>
<reference evidence="1 2" key="1">
    <citation type="submission" date="2016-10" db="EMBL/GenBank/DDBJ databases">
        <authorList>
            <person name="de Groot N.N."/>
        </authorList>
    </citation>
    <scope>NUCLEOTIDE SEQUENCE [LARGE SCALE GENOMIC DNA]</scope>
    <source>
        <strain evidence="1 2">Nm24</strain>
    </source>
</reference>
<organism evidence="1 2">
    <name type="scientific">Nitrosomonas eutropha</name>
    <dbReference type="NCBI Taxonomy" id="916"/>
    <lineage>
        <taxon>Bacteria</taxon>
        <taxon>Pseudomonadati</taxon>
        <taxon>Pseudomonadota</taxon>
        <taxon>Betaproteobacteria</taxon>
        <taxon>Nitrosomonadales</taxon>
        <taxon>Nitrosomonadaceae</taxon>
        <taxon>Nitrosomonas</taxon>
    </lineage>
</organism>
<dbReference type="OrthoDB" id="529208at2"/>
<accession>A0A1I7GLA2</accession>
<evidence type="ECO:0000313" key="2">
    <source>
        <dbReference type="Proteomes" id="UP000183926"/>
    </source>
</evidence>
<evidence type="ECO:0000313" key="1">
    <source>
        <dbReference type="EMBL" id="SFU49205.1"/>
    </source>
</evidence>
<gene>
    <name evidence="1" type="ORF">SAMN05216339_10337</name>
</gene>